<evidence type="ECO:0000313" key="3">
    <source>
        <dbReference type="EMBL" id="MBB4937281.1"/>
    </source>
</evidence>
<dbReference type="Proteomes" id="UP000534286">
    <property type="component" value="Unassembled WGS sequence"/>
</dbReference>
<gene>
    <name evidence="3" type="ORF">FHR32_001586</name>
</gene>
<dbReference type="SUPFAM" id="SSF50370">
    <property type="entry name" value="Ricin B-like lectins"/>
    <property type="match status" value="1"/>
</dbReference>
<dbReference type="CDD" id="cd04084">
    <property type="entry name" value="CBM6_xylanase-like"/>
    <property type="match status" value="1"/>
</dbReference>
<protein>
    <recommendedName>
        <fullName evidence="2">CBM6 domain-containing protein</fullName>
    </recommendedName>
</protein>
<dbReference type="InterPro" id="IPR035992">
    <property type="entry name" value="Ricin_B-like_lectins"/>
</dbReference>
<evidence type="ECO:0000313" key="4">
    <source>
        <dbReference type="Proteomes" id="UP000534286"/>
    </source>
</evidence>
<sequence length="229" mass="23250">MRRTLIALPAKLTITDPSGKTGSATVPITEGGLSASTDIILQPRKKQAEYFTGSSGVRVVDQAGAENGKRVGDISNNDWISFSPMSVQGITSVAYRVSSPAGGGTIELRADSPTGQLLSTTAVPNTGGWDTYQQLAATPVTALSGSHPLFLVFKHPTANQFDLDSLTLNGPGVGGGGTGGPVGGAVCTLTAAHSSKVADVEGQSTLDGAKVLQWGGNGGTNQQWISSPG</sequence>
<dbReference type="SUPFAM" id="SSF49785">
    <property type="entry name" value="Galactose-binding domain-like"/>
    <property type="match status" value="1"/>
</dbReference>
<keyword evidence="4" id="KW-1185">Reference proteome</keyword>
<reference evidence="3 4" key="1">
    <citation type="submission" date="2020-08" db="EMBL/GenBank/DDBJ databases">
        <title>Sequencing the genomes of 1000 actinobacteria strains.</title>
        <authorList>
            <person name="Klenk H.-P."/>
        </authorList>
    </citation>
    <scope>NUCLEOTIDE SEQUENCE [LARGE SCALE GENOMIC DNA]</scope>
    <source>
        <strain evidence="3 4">DSM 43023</strain>
    </source>
</reference>
<dbReference type="InterPro" id="IPR008979">
    <property type="entry name" value="Galactose-bd-like_sf"/>
</dbReference>
<comment type="caution">
    <text evidence="3">The sequence shown here is derived from an EMBL/GenBank/DDBJ whole genome shotgun (WGS) entry which is preliminary data.</text>
</comment>
<dbReference type="Gene3D" id="2.60.120.260">
    <property type="entry name" value="Galactose-binding domain-like"/>
    <property type="match status" value="1"/>
</dbReference>
<evidence type="ECO:0000259" key="2">
    <source>
        <dbReference type="PROSITE" id="PS51175"/>
    </source>
</evidence>
<feature type="domain" description="CBM6" evidence="2">
    <location>
        <begin position="44"/>
        <end position="169"/>
    </location>
</feature>
<dbReference type="AlphaFoldDB" id="A0A7W7RSA7"/>
<accession>A0A7W7RSA7</accession>
<dbReference type="RefSeq" id="WP_221465306.1">
    <property type="nucleotide sequence ID" value="NZ_BAABEK010000111.1"/>
</dbReference>
<dbReference type="GO" id="GO:0030246">
    <property type="term" value="F:carbohydrate binding"/>
    <property type="evidence" value="ECO:0007669"/>
    <property type="project" value="InterPro"/>
</dbReference>
<keyword evidence="1" id="KW-0732">Signal</keyword>
<name>A0A7W7RSA7_9ACTN</name>
<dbReference type="SMART" id="SM00606">
    <property type="entry name" value="CBD_IV"/>
    <property type="match status" value="1"/>
</dbReference>
<dbReference type="Pfam" id="PF14200">
    <property type="entry name" value="RicinB_lectin_2"/>
    <property type="match status" value="1"/>
</dbReference>
<dbReference type="PROSITE" id="PS51175">
    <property type="entry name" value="CBM6"/>
    <property type="match status" value="1"/>
</dbReference>
<dbReference type="Pfam" id="PF03422">
    <property type="entry name" value="CBM_6"/>
    <property type="match status" value="1"/>
</dbReference>
<dbReference type="EMBL" id="JACHJU010000001">
    <property type="protein sequence ID" value="MBB4937281.1"/>
    <property type="molecule type" value="Genomic_DNA"/>
</dbReference>
<dbReference type="InterPro" id="IPR005084">
    <property type="entry name" value="CBM6"/>
</dbReference>
<dbReference type="InterPro" id="IPR006584">
    <property type="entry name" value="Cellulose-bd_IV"/>
</dbReference>
<organism evidence="3 4">
    <name type="scientific">Streptosporangium album</name>
    <dbReference type="NCBI Taxonomy" id="47479"/>
    <lineage>
        <taxon>Bacteria</taxon>
        <taxon>Bacillati</taxon>
        <taxon>Actinomycetota</taxon>
        <taxon>Actinomycetes</taxon>
        <taxon>Streptosporangiales</taxon>
        <taxon>Streptosporangiaceae</taxon>
        <taxon>Streptosporangium</taxon>
    </lineage>
</organism>
<evidence type="ECO:0000256" key="1">
    <source>
        <dbReference type="ARBA" id="ARBA00022729"/>
    </source>
</evidence>
<dbReference type="InterPro" id="IPR000772">
    <property type="entry name" value="Ricin_B_lectin"/>
</dbReference>
<proteinExistence type="predicted"/>
<dbReference type="Gene3D" id="2.80.10.50">
    <property type="match status" value="1"/>
</dbReference>